<feature type="domain" description="Glycosyltransferase 2-like" evidence="1">
    <location>
        <begin position="15"/>
        <end position="140"/>
    </location>
</feature>
<dbReference type="InterPro" id="IPR050834">
    <property type="entry name" value="Glycosyltransf_2"/>
</dbReference>
<dbReference type="OrthoDB" id="8097803at2"/>
<name>A0A5B8LWK2_9HYPH</name>
<dbReference type="Pfam" id="PF00535">
    <property type="entry name" value="Glycos_transf_2"/>
    <property type="match status" value="1"/>
</dbReference>
<gene>
    <name evidence="2" type="ORF">FPZ08_15090</name>
</gene>
<evidence type="ECO:0000259" key="1">
    <source>
        <dbReference type="Pfam" id="PF00535"/>
    </source>
</evidence>
<dbReference type="PANTHER" id="PTHR43685:SF2">
    <property type="entry name" value="GLYCOSYLTRANSFERASE 2-LIKE DOMAIN-CONTAINING PROTEIN"/>
    <property type="match status" value="1"/>
</dbReference>
<proteinExistence type="predicted"/>
<protein>
    <submittedName>
        <fullName evidence="2">Glycosyltransferase family 2 protein</fullName>
    </submittedName>
</protein>
<dbReference type="Proteomes" id="UP000315364">
    <property type="component" value="Chromosome"/>
</dbReference>
<evidence type="ECO:0000313" key="2">
    <source>
        <dbReference type="EMBL" id="QDZ11955.1"/>
    </source>
</evidence>
<dbReference type="AlphaFoldDB" id="A0A5B8LWK2"/>
<organism evidence="2 3">
    <name type="scientific">Devosia ginsengisoli</name>
    <dbReference type="NCBI Taxonomy" id="400770"/>
    <lineage>
        <taxon>Bacteria</taxon>
        <taxon>Pseudomonadati</taxon>
        <taxon>Pseudomonadota</taxon>
        <taxon>Alphaproteobacteria</taxon>
        <taxon>Hyphomicrobiales</taxon>
        <taxon>Devosiaceae</taxon>
        <taxon>Devosia</taxon>
    </lineage>
</organism>
<dbReference type="SUPFAM" id="SSF53448">
    <property type="entry name" value="Nucleotide-diphospho-sugar transferases"/>
    <property type="match status" value="1"/>
</dbReference>
<sequence>MNSAAHGRPAAPLVSVVMANYQAGDRIIPAMRSVLAQTMADLELIVSDDGSNDTSLAHISRLMAEDSRVHLLTAEANGGPARCRNRALDMARGHWIAIVDSDDIIHPERFERLLAAAGQHDADIVADDLLLFFEDGTAPRLMLGEGTDRCFVVSPEQWVRAGVDGSPALGYLKPMIRSSRLGALRYDEKLRIGEDYDLVLRLLLDGASLLVVPEPFYLYRRHSGSISHRLPIADMEAMVARQQALVDAHAPLDPALSAAFAQRLRNLRQGLSYERLVASIKTRRWPAALAALAGNPNHVRRLWRSFNEGRGRRQVLPPHQLSPLLMLGASETAGTTDPVPAYLPAAATDWSAPRPRQVWRALAARRGLGAIRCIPLDAAGRYAAGFIPEAEVVREPS</sequence>
<dbReference type="GO" id="GO:0016740">
    <property type="term" value="F:transferase activity"/>
    <property type="evidence" value="ECO:0007669"/>
    <property type="project" value="UniProtKB-KW"/>
</dbReference>
<reference evidence="2 3" key="1">
    <citation type="submission" date="2019-07" db="EMBL/GenBank/DDBJ databases">
        <title>Full genome sequence of Devosia sp. Gsoil 520.</title>
        <authorList>
            <person name="Im W.-T."/>
        </authorList>
    </citation>
    <scope>NUCLEOTIDE SEQUENCE [LARGE SCALE GENOMIC DNA]</scope>
    <source>
        <strain evidence="2 3">Gsoil 520</strain>
    </source>
</reference>
<dbReference type="PANTHER" id="PTHR43685">
    <property type="entry name" value="GLYCOSYLTRANSFERASE"/>
    <property type="match status" value="1"/>
</dbReference>
<keyword evidence="3" id="KW-1185">Reference proteome</keyword>
<evidence type="ECO:0000313" key="3">
    <source>
        <dbReference type="Proteomes" id="UP000315364"/>
    </source>
</evidence>
<dbReference type="InterPro" id="IPR001173">
    <property type="entry name" value="Glyco_trans_2-like"/>
</dbReference>
<accession>A0A5B8LWK2</accession>
<dbReference type="KEGG" id="dea:FPZ08_15090"/>
<dbReference type="EMBL" id="CP042304">
    <property type="protein sequence ID" value="QDZ11955.1"/>
    <property type="molecule type" value="Genomic_DNA"/>
</dbReference>
<dbReference type="InterPro" id="IPR029044">
    <property type="entry name" value="Nucleotide-diphossugar_trans"/>
</dbReference>
<dbReference type="RefSeq" id="WP_146290771.1">
    <property type="nucleotide sequence ID" value="NZ_CP042304.1"/>
</dbReference>
<dbReference type="Gene3D" id="3.90.550.10">
    <property type="entry name" value="Spore Coat Polysaccharide Biosynthesis Protein SpsA, Chain A"/>
    <property type="match status" value="1"/>
</dbReference>
<keyword evidence="2" id="KW-0808">Transferase</keyword>